<dbReference type="Proteomes" id="UP000663829">
    <property type="component" value="Unassembled WGS sequence"/>
</dbReference>
<protein>
    <submittedName>
        <fullName evidence="3">Uncharacterized protein</fullName>
    </submittedName>
</protein>
<evidence type="ECO:0000313" key="4">
    <source>
        <dbReference type="EMBL" id="CAF3558205.1"/>
    </source>
</evidence>
<reference evidence="3" key="1">
    <citation type="submission" date="2021-02" db="EMBL/GenBank/DDBJ databases">
        <authorList>
            <person name="Nowell W R."/>
        </authorList>
    </citation>
    <scope>NUCLEOTIDE SEQUENCE</scope>
</reference>
<dbReference type="OrthoDB" id="10027506at2759"/>
<dbReference type="Proteomes" id="UP000681722">
    <property type="component" value="Unassembled WGS sequence"/>
</dbReference>
<comment type="caution">
    <text evidence="3">The sequence shown here is derived from an EMBL/GenBank/DDBJ whole genome shotgun (WGS) entry which is preliminary data.</text>
</comment>
<feature type="region of interest" description="Disordered" evidence="1">
    <location>
        <begin position="51"/>
        <end position="74"/>
    </location>
</feature>
<name>A0A814JFK5_9BILA</name>
<accession>A0A814JFK5</accession>
<dbReference type="EMBL" id="CAJNOK010000812">
    <property type="protein sequence ID" value="CAF0776957.1"/>
    <property type="molecule type" value="Genomic_DNA"/>
</dbReference>
<dbReference type="EMBL" id="CAJNOQ010003935">
    <property type="protein sequence ID" value="CAF1036778.1"/>
    <property type="molecule type" value="Genomic_DNA"/>
</dbReference>
<evidence type="ECO:0000313" key="3">
    <source>
        <dbReference type="EMBL" id="CAF1036778.1"/>
    </source>
</evidence>
<dbReference type="Proteomes" id="UP000677228">
    <property type="component" value="Unassembled WGS sequence"/>
</dbReference>
<proteinExistence type="predicted"/>
<keyword evidence="6" id="KW-1185">Reference proteome</keyword>
<evidence type="ECO:0000313" key="5">
    <source>
        <dbReference type="EMBL" id="CAF3807306.1"/>
    </source>
</evidence>
<dbReference type="Proteomes" id="UP000682733">
    <property type="component" value="Unassembled WGS sequence"/>
</dbReference>
<evidence type="ECO:0000313" key="6">
    <source>
        <dbReference type="Proteomes" id="UP000663829"/>
    </source>
</evidence>
<sequence length="169" mass="19033">MIRSFWYCEERIKNGAKKLTKARGTSQQGRLDSFFTVSHVVSTTGTAKTKTTELGKKANNGVKRKSTASKSDSTDVKTKSTQRFKIEGLSRFITLILLLSIMIINETNVLRHELETLKPNRNVYTVQTGTNIFFKSNKNIALQSCLETLKSLQHELKECEKSSVVNDQA</sequence>
<dbReference type="AlphaFoldDB" id="A0A814JFK5"/>
<evidence type="ECO:0000256" key="1">
    <source>
        <dbReference type="SAM" id="MobiDB-lite"/>
    </source>
</evidence>
<gene>
    <name evidence="3" type="ORF">GPM918_LOCUS15567</name>
    <name evidence="2" type="ORF">OVA965_LOCUS3393</name>
    <name evidence="5" type="ORF">SRO942_LOCUS15567</name>
    <name evidence="4" type="ORF">TMI583_LOCUS3392</name>
</gene>
<dbReference type="EMBL" id="CAJOBC010003935">
    <property type="protein sequence ID" value="CAF3807306.1"/>
    <property type="molecule type" value="Genomic_DNA"/>
</dbReference>
<dbReference type="EMBL" id="CAJOBA010000812">
    <property type="protein sequence ID" value="CAF3558205.1"/>
    <property type="molecule type" value="Genomic_DNA"/>
</dbReference>
<organism evidence="3 6">
    <name type="scientific">Didymodactylos carnosus</name>
    <dbReference type="NCBI Taxonomy" id="1234261"/>
    <lineage>
        <taxon>Eukaryota</taxon>
        <taxon>Metazoa</taxon>
        <taxon>Spiralia</taxon>
        <taxon>Gnathifera</taxon>
        <taxon>Rotifera</taxon>
        <taxon>Eurotatoria</taxon>
        <taxon>Bdelloidea</taxon>
        <taxon>Philodinida</taxon>
        <taxon>Philodinidae</taxon>
        <taxon>Didymodactylos</taxon>
    </lineage>
</organism>
<evidence type="ECO:0000313" key="2">
    <source>
        <dbReference type="EMBL" id="CAF0776957.1"/>
    </source>
</evidence>